<dbReference type="EMBL" id="LSBH01000004">
    <property type="protein sequence ID" value="OAQ79818.1"/>
    <property type="molecule type" value="Genomic_DNA"/>
</dbReference>
<dbReference type="Pfam" id="PF00018">
    <property type="entry name" value="SH3_1"/>
    <property type="match status" value="1"/>
</dbReference>
<accession>A0A179GQQ0</accession>
<dbReference type="SMART" id="SM00326">
    <property type="entry name" value="SH3"/>
    <property type="match status" value="1"/>
</dbReference>
<evidence type="ECO:0000259" key="3">
    <source>
        <dbReference type="SMART" id="SM00326"/>
    </source>
</evidence>
<sequence>MDPTAVVGLVASCAKLADIILKTTTTLNALRGRFNTSEIAVTSLVTQLQALEASTSELRSLLEDRGPSVSQSEKLVTSLDACLISATTIIQPLRDQVSEAWSSIDSGKRWGRWGRAKYVMNEASLVPLKEAIRDQVQAMQLLLTVSFLRNDADRTAALDDEDNAAVLQRARDDSSSLIWLRDADSRASFVSFQSDTLSRLSMVFGFDHDVMDSAPYRRAVTTAWKRLRERQKEDPNREAPHAVTRGEDIESPATDDPLPPTTLNHLGGMRYSLAMIVAYDFEATRSDELDCRTGEILIPCALSNDEWVVAKPISRLGGPGLVPINFLSVVARSGKICETGEEALREFRKVGLPRIEEWKKRAAKYKEEFILLSETPEAPATKDE</sequence>
<dbReference type="Proteomes" id="UP000078240">
    <property type="component" value="Unassembled WGS sequence"/>
</dbReference>
<dbReference type="SUPFAM" id="SSF50044">
    <property type="entry name" value="SH3-domain"/>
    <property type="match status" value="1"/>
</dbReference>
<reference evidence="6 8" key="2">
    <citation type="journal article" date="2016" name="Front. Microbiol.">
        <title>Genome and transcriptome sequences reveal the specific parasitism of the nematophagous Purpureocillium lilacinum 36-1.</title>
        <authorList>
            <person name="Xie J."/>
            <person name="Li S."/>
            <person name="Mo C."/>
            <person name="Xiao X."/>
            <person name="Peng D."/>
            <person name="Wang G."/>
            <person name="Xiao Y."/>
        </authorList>
    </citation>
    <scope>NUCLEOTIDE SEQUENCE [LARGE SCALE GENOMIC DNA]</scope>
    <source>
        <strain evidence="6 8">36-1</strain>
    </source>
</reference>
<evidence type="ECO:0000256" key="1">
    <source>
        <dbReference type="ARBA" id="ARBA00022443"/>
    </source>
</evidence>
<evidence type="ECO:0000313" key="8">
    <source>
        <dbReference type="Proteomes" id="UP000245956"/>
    </source>
</evidence>
<dbReference type="Proteomes" id="UP000245956">
    <property type="component" value="Unassembled WGS sequence"/>
</dbReference>
<dbReference type="RefSeq" id="XP_018177502.1">
    <property type="nucleotide sequence ID" value="XM_018324323.1"/>
</dbReference>
<dbReference type="GeneID" id="28889372"/>
<dbReference type="AlphaFoldDB" id="A0A179GQQ0"/>
<dbReference type="InterPro" id="IPR001452">
    <property type="entry name" value="SH3_domain"/>
</dbReference>
<evidence type="ECO:0000313" key="4">
    <source>
        <dbReference type="EMBL" id="OAQ79818.1"/>
    </source>
</evidence>
<feature type="domain" description="SH3" evidence="3">
    <location>
        <begin position="273"/>
        <end position="331"/>
    </location>
</feature>
<dbReference type="Gene3D" id="2.30.30.40">
    <property type="entry name" value="SH3 Domains"/>
    <property type="match status" value="1"/>
</dbReference>
<feature type="region of interest" description="Disordered" evidence="2">
    <location>
        <begin position="227"/>
        <end position="262"/>
    </location>
</feature>
<evidence type="ECO:0000313" key="6">
    <source>
        <dbReference type="EMBL" id="PWI73657.1"/>
    </source>
</evidence>
<dbReference type="InterPro" id="IPR036028">
    <property type="entry name" value="SH3-like_dom_sf"/>
</dbReference>
<dbReference type="STRING" id="33203.A0A179GQQ0"/>
<reference evidence="4 7" key="3">
    <citation type="submission" date="2016-01" db="EMBL/GenBank/DDBJ databases">
        <title>Biosynthesis of antibiotic leucinostatins and their inhibition on Phytophthora in bio-control Purpureocillium lilacinum.</title>
        <authorList>
            <person name="Wang G."/>
            <person name="Liu Z."/>
            <person name="Lin R."/>
            <person name="Li E."/>
            <person name="Mao Z."/>
            <person name="Ling J."/>
            <person name="Yin W."/>
            <person name="Xie B."/>
        </authorList>
    </citation>
    <scope>NUCLEOTIDE SEQUENCE [LARGE SCALE GENOMIC DNA]</scope>
    <source>
        <strain evidence="4">PLBJ-1</strain>
        <strain evidence="5">PLFJ-1</strain>
    </source>
</reference>
<keyword evidence="1" id="KW-0728">SH3 domain</keyword>
<reference evidence="6" key="1">
    <citation type="submission" date="2015-05" db="EMBL/GenBank/DDBJ databases">
        <authorList>
            <person name="Wang D.B."/>
            <person name="Wang M."/>
        </authorList>
    </citation>
    <scope>NUCLEOTIDE SEQUENCE</scope>
    <source>
        <strain evidence="6">36-1</strain>
    </source>
</reference>
<comment type="caution">
    <text evidence="4">The sequence shown here is derived from an EMBL/GenBank/DDBJ whole genome shotgun (WGS) entry which is preliminary data.</text>
</comment>
<evidence type="ECO:0000256" key="2">
    <source>
        <dbReference type="SAM" id="MobiDB-lite"/>
    </source>
</evidence>
<name>A0A179GQQ0_PURLI</name>
<organism evidence="4 7">
    <name type="scientific">Purpureocillium lilacinum</name>
    <name type="common">Paecilomyces lilacinus</name>
    <dbReference type="NCBI Taxonomy" id="33203"/>
    <lineage>
        <taxon>Eukaryota</taxon>
        <taxon>Fungi</taxon>
        <taxon>Dikarya</taxon>
        <taxon>Ascomycota</taxon>
        <taxon>Pezizomycotina</taxon>
        <taxon>Sordariomycetes</taxon>
        <taxon>Hypocreomycetidae</taxon>
        <taxon>Hypocreales</taxon>
        <taxon>Ophiocordycipitaceae</taxon>
        <taxon>Purpureocillium</taxon>
    </lineage>
</organism>
<dbReference type="EMBL" id="LCWV01000004">
    <property type="protein sequence ID" value="PWI73657.1"/>
    <property type="molecule type" value="Genomic_DNA"/>
</dbReference>
<feature type="compositionally biased region" description="Basic and acidic residues" evidence="2">
    <location>
        <begin position="230"/>
        <end position="248"/>
    </location>
</feature>
<dbReference type="Proteomes" id="UP000078340">
    <property type="component" value="Unassembled WGS sequence"/>
</dbReference>
<dbReference type="EMBL" id="LSBI01000006">
    <property type="protein sequence ID" value="OAQ88783.1"/>
    <property type="molecule type" value="Genomic_DNA"/>
</dbReference>
<proteinExistence type="predicted"/>
<gene>
    <name evidence="6" type="ORF">PCL_08933</name>
    <name evidence="4" type="ORF">VFPBJ_05403</name>
    <name evidence="5" type="ORF">VFPFJ_07248</name>
</gene>
<evidence type="ECO:0000313" key="7">
    <source>
        <dbReference type="Proteomes" id="UP000078240"/>
    </source>
</evidence>
<dbReference type="KEGG" id="plj:28889372"/>
<evidence type="ECO:0000313" key="5">
    <source>
        <dbReference type="EMBL" id="OAQ88783.1"/>
    </source>
</evidence>
<protein>
    <submittedName>
        <fullName evidence="6">Bud emergence protein 1</fullName>
    </submittedName>
    <submittedName>
        <fullName evidence="4">SH3 domain-containing protein</fullName>
    </submittedName>
</protein>